<feature type="region of interest" description="Disordered" evidence="2">
    <location>
        <begin position="239"/>
        <end position="290"/>
    </location>
</feature>
<feature type="compositionally biased region" description="Polar residues" evidence="2">
    <location>
        <begin position="73"/>
        <end position="88"/>
    </location>
</feature>
<feature type="compositionally biased region" description="Polar residues" evidence="2">
    <location>
        <begin position="35"/>
        <end position="48"/>
    </location>
</feature>
<keyword evidence="5" id="KW-1185">Reference proteome</keyword>
<feature type="compositionally biased region" description="Low complexity" evidence="2">
    <location>
        <begin position="22"/>
        <end position="34"/>
    </location>
</feature>
<feature type="compositionally biased region" description="Low complexity" evidence="2">
    <location>
        <begin position="248"/>
        <end position="284"/>
    </location>
</feature>
<accession>K0KGW6</accession>
<feature type="compositionally biased region" description="Polar residues" evidence="2">
    <location>
        <begin position="198"/>
        <end position="223"/>
    </location>
</feature>
<protein>
    <submittedName>
        <fullName evidence="4">Polyadenylate-binding protein, cytoplasmic and nuclear</fullName>
    </submittedName>
</protein>
<feature type="region of interest" description="Disordered" evidence="2">
    <location>
        <begin position="189"/>
        <end position="224"/>
    </location>
</feature>
<dbReference type="AlphaFoldDB" id="K0KGW6"/>
<dbReference type="eggNOG" id="KOG0108">
    <property type="taxonomic scope" value="Eukaryota"/>
</dbReference>
<dbReference type="InterPro" id="IPR012677">
    <property type="entry name" value="Nucleotide-bd_a/b_plait_sf"/>
</dbReference>
<dbReference type="Pfam" id="PF00076">
    <property type="entry name" value="RRM_1"/>
    <property type="match status" value="1"/>
</dbReference>
<evidence type="ECO:0000313" key="4">
    <source>
        <dbReference type="EMBL" id="CCH41427.1"/>
    </source>
</evidence>
<feature type="compositionally biased region" description="Low complexity" evidence="2">
    <location>
        <begin position="437"/>
        <end position="469"/>
    </location>
</feature>
<evidence type="ECO:0000259" key="3">
    <source>
        <dbReference type="PROSITE" id="PS50102"/>
    </source>
</evidence>
<feature type="domain" description="RRM" evidence="3">
    <location>
        <begin position="297"/>
        <end position="375"/>
    </location>
</feature>
<dbReference type="GO" id="GO:0003723">
    <property type="term" value="F:RNA binding"/>
    <property type="evidence" value="ECO:0007669"/>
    <property type="project" value="UniProtKB-UniRule"/>
</dbReference>
<evidence type="ECO:0000256" key="2">
    <source>
        <dbReference type="SAM" id="MobiDB-lite"/>
    </source>
</evidence>
<dbReference type="SMART" id="SM00360">
    <property type="entry name" value="RRM"/>
    <property type="match status" value="1"/>
</dbReference>
<dbReference type="InterPro" id="IPR034186">
    <property type="entry name" value="PIN4-like_RRM"/>
</dbReference>
<dbReference type="HOGENOM" id="CLU_327950_0_0_1"/>
<comment type="caution">
    <text evidence="4">The sequence shown here is derived from an EMBL/GenBank/DDBJ whole genome shotgun (WGS) entry which is preliminary data.</text>
</comment>
<feature type="compositionally biased region" description="Polar residues" evidence="2">
    <location>
        <begin position="848"/>
        <end position="867"/>
    </location>
</feature>
<dbReference type="FunFam" id="3.30.70.330:FF:001151">
    <property type="entry name" value="RNA-binding protein PIN4"/>
    <property type="match status" value="1"/>
</dbReference>
<proteinExistence type="predicted"/>
<dbReference type="Proteomes" id="UP000009328">
    <property type="component" value="Unassembled WGS sequence"/>
</dbReference>
<feature type="region of interest" description="Disordered" evidence="2">
    <location>
        <begin position="681"/>
        <end position="877"/>
    </location>
</feature>
<reference evidence="4 5" key="1">
    <citation type="journal article" date="2012" name="Eukaryot. Cell">
        <title>Draft genome sequence of Wickerhamomyces ciferrii NRRL Y-1031 F-60-10.</title>
        <authorList>
            <person name="Schneider J."/>
            <person name="Andrea H."/>
            <person name="Blom J."/>
            <person name="Jaenicke S."/>
            <person name="Ruckert C."/>
            <person name="Schorsch C."/>
            <person name="Szczepanowski R."/>
            <person name="Farwick M."/>
            <person name="Goesmann A."/>
            <person name="Puhler A."/>
            <person name="Schaffer S."/>
            <person name="Tauch A."/>
            <person name="Kohler T."/>
            <person name="Brinkrolf K."/>
        </authorList>
    </citation>
    <scope>NUCLEOTIDE SEQUENCE [LARGE SCALE GENOMIC DNA]</scope>
    <source>
        <strain evidence="5">ATCC 14091 / BCRC 22168 / CBS 111 / JCM 3599 / NBRC 0793 / NRRL Y-1031 F-60-10</strain>
    </source>
</reference>
<feature type="region of interest" description="Disordered" evidence="2">
    <location>
        <begin position="1"/>
        <end position="104"/>
    </location>
</feature>
<feature type="compositionally biased region" description="Low complexity" evidence="2">
    <location>
        <begin position="53"/>
        <end position="71"/>
    </location>
</feature>
<dbReference type="Gene3D" id="3.30.70.330">
    <property type="match status" value="1"/>
</dbReference>
<dbReference type="InterPro" id="IPR035979">
    <property type="entry name" value="RBD_domain_sf"/>
</dbReference>
<feature type="compositionally biased region" description="Polar residues" evidence="2">
    <location>
        <begin position="757"/>
        <end position="777"/>
    </location>
</feature>
<sequence>MDLRQFTTTPNNLDQQDQRRTSVSSLSSYASSAYGGQTPNSSRLTQSRYFGLPGSSGAPGSSGPTGPTGASIIPNSAPASNGGNHPSTGGNNQFGGGNQQQQQQSWLNQQGMLNVTPWIEQQQEVSNPSSQINVNSIENQNFVNNYGNNLNQQNLNLHQQINNQNQNQNQNLSQQATAGGISNVSNVYQNQNQNSNYDPQSTRVSPSTSNVLPQQNSSSLQNDETNEIHEKVVNDLSTLVNDNDDNDSNNANKITDQNQNQNQKQQSQNDDNDEQQQQQQQNDQGLNEKDDDELIPTAIVIKNIPFAIKKEQLLDVMTKLNLPLPYAFNYHFDNGVFRGLAFANFTSTDETTAVVNLLNGREIGGRKLRVEYKKMLPLAERERIEREKREKRGQLEEQHRSASNVSIASMISAASAPASSIISQNVSQNVSNQTTTAAHVAAAAAAQQHQQQQQQHPQQQHPHQQQQPQGGVSNPNVIGGVGNQQGGLKNINSIIGGGVGNLQPLQQQSTGSERFYAPIPFINNLPIPPQQVDFNDPETLEYYSQLLFFRDDKDKIYNEIAYPSSLTLNHKKIISILCGFLGLLEHYDQNLILIKRRTLIHDPSPLLRSQSHSAIPLLNQQSTGGATIPNNQSQSNNQRFRNQPPPLSQQSASSNRIPTNFNLGGLNSASSNALSSAALLRNNPTPTRVPNLYNQSNQQTPQPQQIAQSSNPQVIGSNGINQSNSNGYFGGQPITQSQSQPTTPGLDAMSRFAPFNQGLTNLNSFGSNNQPSQSFGSQPHHHSSTNLFQSQGQFPQHQQGNFIQPPQNQPPISSSQGQSQSQDDSYRGLSSSSNSSNGGNETPGDINDSLQGLTLSLGENQGSNSPNIWGPRVQPSI</sequence>
<dbReference type="SUPFAM" id="SSF54928">
    <property type="entry name" value="RNA-binding domain, RBD"/>
    <property type="match status" value="1"/>
</dbReference>
<feature type="compositionally biased region" description="Low complexity" evidence="2">
    <location>
        <begin position="629"/>
        <end position="654"/>
    </location>
</feature>
<dbReference type="InterPro" id="IPR000504">
    <property type="entry name" value="RRM_dom"/>
</dbReference>
<dbReference type="STRING" id="1206466.K0KGW6"/>
<dbReference type="PROSITE" id="PS50102">
    <property type="entry name" value="RRM"/>
    <property type="match status" value="1"/>
</dbReference>
<dbReference type="CDD" id="cd12253">
    <property type="entry name" value="RRM_PIN4_like"/>
    <property type="match status" value="1"/>
</dbReference>
<keyword evidence="1" id="KW-0694">RNA-binding</keyword>
<dbReference type="FunCoup" id="K0KGW6">
    <property type="interactions" value="291"/>
</dbReference>
<feature type="region of interest" description="Disordered" evidence="2">
    <location>
        <begin position="620"/>
        <end position="664"/>
    </location>
</feature>
<feature type="compositionally biased region" description="Low complexity" evidence="2">
    <location>
        <begin position="788"/>
        <end position="823"/>
    </location>
</feature>
<feature type="compositionally biased region" description="Low complexity" evidence="2">
    <location>
        <begin position="830"/>
        <end position="840"/>
    </location>
</feature>
<feature type="compositionally biased region" description="Low complexity" evidence="2">
    <location>
        <begin position="694"/>
        <end position="745"/>
    </location>
</feature>
<feature type="region of interest" description="Disordered" evidence="2">
    <location>
        <begin position="437"/>
        <end position="483"/>
    </location>
</feature>
<evidence type="ECO:0000256" key="1">
    <source>
        <dbReference type="PROSITE-ProRule" id="PRU00176"/>
    </source>
</evidence>
<name>K0KGW6_WICCF</name>
<dbReference type="EMBL" id="CAIF01000020">
    <property type="protein sequence ID" value="CCH41427.1"/>
    <property type="molecule type" value="Genomic_DNA"/>
</dbReference>
<organism evidence="4 5">
    <name type="scientific">Wickerhamomyces ciferrii (strain ATCC 14091 / BCRC 22168 / CBS 111 / JCM 3599 / NBRC 0793 / NRRL Y-1031 F-60-10)</name>
    <name type="common">Yeast</name>
    <name type="synonym">Pichia ciferrii</name>
    <dbReference type="NCBI Taxonomy" id="1206466"/>
    <lineage>
        <taxon>Eukaryota</taxon>
        <taxon>Fungi</taxon>
        <taxon>Dikarya</taxon>
        <taxon>Ascomycota</taxon>
        <taxon>Saccharomycotina</taxon>
        <taxon>Saccharomycetes</taxon>
        <taxon>Phaffomycetales</taxon>
        <taxon>Wickerhamomycetaceae</taxon>
        <taxon>Wickerhamomyces</taxon>
    </lineage>
</organism>
<dbReference type="InParanoid" id="K0KGW6"/>
<evidence type="ECO:0000313" key="5">
    <source>
        <dbReference type="Proteomes" id="UP000009328"/>
    </source>
</evidence>
<feature type="compositionally biased region" description="Polar residues" evidence="2">
    <location>
        <begin position="1"/>
        <end position="15"/>
    </location>
</feature>
<gene>
    <name evidence="4" type="ORF">BN7_968</name>
</gene>